<feature type="transmembrane region" description="Helical" evidence="2">
    <location>
        <begin position="152"/>
        <end position="172"/>
    </location>
</feature>
<dbReference type="RefSeq" id="WP_066782405.1">
    <property type="nucleotide sequence ID" value="NZ_LWQS01000011.1"/>
</dbReference>
<dbReference type="SUPFAM" id="SSF52091">
    <property type="entry name" value="SpoIIaa-like"/>
    <property type="match status" value="1"/>
</dbReference>
<feature type="coiled-coil region" evidence="1">
    <location>
        <begin position="183"/>
        <end position="217"/>
    </location>
</feature>
<name>A0A178MM15_9CHLR</name>
<feature type="domain" description="STAS" evidence="3">
    <location>
        <begin position="225"/>
        <end position="336"/>
    </location>
</feature>
<protein>
    <submittedName>
        <fullName evidence="4">Anti-anti-sigma factor</fullName>
    </submittedName>
</protein>
<dbReference type="CDD" id="cd07041">
    <property type="entry name" value="STAS_RsbR_RsbS_like"/>
    <property type="match status" value="1"/>
</dbReference>
<gene>
    <name evidence="4" type="ORF">A6A03_06470</name>
</gene>
<dbReference type="InterPro" id="IPR002645">
    <property type="entry name" value="STAS_dom"/>
</dbReference>
<dbReference type="AlphaFoldDB" id="A0A178MM15"/>
<reference evidence="4 5" key="1">
    <citation type="submission" date="2016-04" db="EMBL/GenBank/DDBJ databases">
        <title>Chloroflexus islandicus sp. nov., a thermophilic filamentous anoxygenic phototrophic bacterium from geyser Strokkur (Iceland).</title>
        <authorList>
            <person name="Gaisin V.A."/>
            <person name="Kalashnikov A.M."/>
            <person name="Sukhacheva M.V."/>
            <person name="Grouzdev D.S."/>
            <person name="Ivanov T.M."/>
            <person name="Kuznetsov B."/>
            <person name="Gorlenko V.M."/>
        </authorList>
    </citation>
    <scope>NUCLEOTIDE SEQUENCE [LARGE SCALE GENOMIC DNA]</scope>
    <source>
        <strain evidence="5">isl-2</strain>
    </source>
</reference>
<dbReference type="InterPro" id="IPR036513">
    <property type="entry name" value="STAS_dom_sf"/>
</dbReference>
<evidence type="ECO:0000313" key="5">
    <source>
        <dbReference type="Proteomes" id="UP000078287"/>
    </source>
</evidence>
<keyword evidence="2" id="KW-0812">Transmembrane</keyword>
<feature type="transmembrane region" description="Helical" evidence="2">
    <location>
        <begin position="123"/>
        <end position="140"/>
    </location>
</feature>
<feature type="transmembrane region" description="Helical" evidence="2">
    <location>
        <begin position="73"/>
        <end position="94"/>
    </location>
</feature>
<evidence type="ECO:0000256" key="2">
    <source>
        <dbReference type="SAM" id="Phobius"/>
    </source>
</evidence>
<dbReference type="Pfam" id="PF01740">
    <property type="entry name" value="STAS"/>
    <property type="match status" value="1"/>
</dbReference>
<dbReference type="PROSITE" id="PS50801">
    <property type="entry name" value="STAS"/>
    <property type="match status" value="1"/>
</dbReference>
<feature type="transmembrane region" description="Helical" evidence="2">
    <location>
        <begin position="100"/>
        <end position="116"/>
    </location>
</feature>
<evidence type="ECO:0000259" key="3">
    <source>
        <dbReference type="PROSITE" id="PS50801"/>
    </source>
</evidence>
<proteinExistence type="predicted"/>
<dbReference type="Proteomes" id="UP000078287">
    <property type="component" value="Unassembled WGS sequence"/>
</dbReference>
<dbReference type="STRING" id="1707952.A6A03_06470"/>
<dbReference type="Gene3D" id="3.30.750.24">
    <property type="entry name" value="STAS domain"/>
    <property type="match status" value="1"/>
</dbReference>
<accession>A0A178MM15</accession>
<feature type="transmembrane region" description="Helical" evidence="2">
    <location>
        <begin position="15"/>
        <end position="38"/>
    </location>
</feature>
<keyword evidence="1" id="KW-0175">Coiled coil</keyword>
<dbReference type="InterPro" id="IPR051932">
    <property type="entry name" value="Bact_StressResp_Reg"/>
</dbReference>
<feature type="transmembrane region" description="Helical" evidence="2">
    <location>
        <begin position="44"/>
        <end position="66"/>
    </location>
</feature>
<keyword evidence="2" id="KW-0472">Membrane</keyword>
<keyword evidence="2" id="KW-1133">Transmembrane helix</keyword>
<sequence>MSASRTFLDLLYRQIVRAIALGTLVLALISFGLTSVVFLVTANLFTGVTMAIAFATSLGCGLTLVLLADKRPFWQAILPFGIAIIVCEIAIAVWLPELRLATAPFLAVVILLAGLNGQRTFTIGAMVACIVVVIAIVALGPESETSVIPIHLLRFLQASSLAALLIAVWAFLDQVMSAQMRALQLADQRTQEAENARQTAETARVEIERRAAEQQRLLDLVAELELPILPIDDHVLLAPLVGNLDSRRAEQLRSRILEMVAAKRAHTVIIDITGITLIDTAVARALIDTAAAIRLLGARTIISGIRPAVAQTLVHLNAGLDEIVTAPNPEAALALARRSVAA</sequence>
<dbReference type="PANTHER" id="PTHR33745:SF1">
    <property type="entry name" value="RSBT ANTAGONIST PROTEIN RSBS"/>
    <property type="match status" value="1"/>
</dbReference>
<evidence type="ECO:0000256" key="1">
    <source>
        <dbReference type="SAM" id="Coils"/>
    </source>
</evidence>
<comment type="caution">
    <text evidence="4">The sequence shown here is derived from an EMBL/GenBank/DDBJ whole genome shotgun (WGS) entry which is preliminary data.</text>
</comment>
<evidence type="ECO:0000313" key="4">
    <source>
        <dbReference type="EMBL" id="OAN49699.1"/>
    </source>
</evidence>
<dbReference type="PANTHER" id="PTHR33745">
    <property type="entry name" value="RSBT ANTAGONIST PROTEIN RSBS-RELATED"/>
    <property type="match status" value="1"/>
</dbReference>
<organism evidence="4 5">
    <name type="scientific">Chloroflexus islandicus</name>
    <dbReference type="NCBI Taxonomy" id="1707952"/>
    <lineage>
        <taxon>Bacteria</taxon>
        <taxon>Bacillati</taxon>
        <taxon>Chloroflexota</taxon>
        <taxon>Chloroflexia</taxon>
        <taxon>Chloroflexales</taxon>
        <taxon>Chloroflexineae</taxon>
        <taxon>Chloroflexaceae</taxon>
        <taxon>Chloroflexus</taxon>
    </lineage>
</organism>
<dbReference type="EMBL" id="LWQS01000011">
    <property type="protein sequence ID" value="OAN49699.1"/>
    <property type="molecule type" value="Genomic_DNA"/>
</dbReference>
<keyword evidence="5" id="KW-1185">Reference proteome</keyword>
<dbReference type="OrthoDB" id="160428at2"/>